<accession>A0A238K569</accession>
<dbReference type="EMBL" id="FXYD01000002">
    <property type="protein sequence ID" value="SMX38061.1"/>
    <property type="molecule type" value="Genomic_DNA"/>
</dbReference>
<feature type="compositionally biased region" description="Polar residues" evidence="1">
    <location>
        <begin position="38"/>
        <end position="49"/>
    </location>
</feature>
<evidence type="ECO:0000313" key="3">
    <source>
        <dbReference type="Proteomes" id="UP000203464"/>
    </source>
</evidence>
<dbReference type="Proteomes" id="UP000203464">
    <property type="component" value="Unassembled WGS sequence"/>
</dbReference>
<feature type="region of interest" description="Disordered" evidence="1">
    <location>
        <begin position="25"/>
        <end position="49"/>
    </location>
</feature>
<sequence>MPTLFLPTMDPIFMQPAFAFTEFPNPHPMSAGDEQDCIKTSSRIGDTEC</sequence>
<name>A0A238K569_9RHOB</name>
<dbReference type="AlphaFoldDB" id="A0A238K569"/>
<protein>
    <submittedName>
        <fullName evidence="2">Uncharacterized protein</fullName>
    </submittedName>
</protein>
<gene>
    <name evidence="2" type="ORF">OCA8868_01660</name>
</gene>
<evidence type="ECO:0000313" key="2">
    <source>
        <dbReference type="EMBL" id="SMX38061.1"/>
    </source>
</evidence>
<organism evidence="2 3">
    <name type="scientific">Octadecabacter ascidiaceicola</name>
    <dbReference type="NCBI Taxonomy" id="1655543"/>
    <lineage>
        <taxon>Bacteria</taxon>
        <taxon>Pseudomonadati</taxon>
        <taxon>Pseudomonadota</taxon>
        <taxon>Alphaproteobacteria</taxon>
        <taxon>Rhodobacterales</taxon>
        <taxon>Roseobacteraceae</taxon>
        <taxon>Octadecabacter</taxon>
    </lineage>
</organism>
<reference evidence="3" key="1">
    <citation type="submission" date="2017-05" db="EMBL/GenBank/DDBJ databases">
        <authorList>
            <person name="Rodrigo-Torres L."/>
            <person name="Arahal R. D."/>
            <person name="Lucena T."/>
        </authorList>
    </citation>
    <scope>NUCLEOTIDE SEQUENCE [LARGE SCALE GENOMIC DNA]</scope>
    <source>
        <strain evidence="3">CECT 8868</strain>
    </source>
</reference>
<keyword evidence="3" id="KW-1185">Reference proteome</keyword>
<evidence type="ECO:0000256" key="1">
    <source>
        <dbReference type="SAM" id="MobiDB-lite"/>
    </source>
</evidence>
<dbReference type="RefSeq" id="WP_179214812.1">
    <property type="nucleotide sequence ID" value="NZ_FXYD01000002.1"/>
</dbReference>
<proteinExistence type="predicted"/>